<evidence type="ECO:0008006" key="3">
    <source>
        <dbReference type="Google" id="ProtNLM"/>
    </source>
</evidence>
<dbReference type="OrthoDB" id="7548156at2"/>
<sequence length="336" mass="36341">MKLLFKVLISLLLLLVAGGVGGYFFFRNQFEPAPNQLVVTGLPASCDFVWLADTKAQPALPHAALLVPVRITGCPRTCYFQFDTGAPSSVLYANPLAALRARYPATQQALLPQADTLHNFDFALGEARVQARRLRVLRYGAQELPADSTAPVIIGTLGADVLDGRALVLDYGRQQFRLLPQVPDSLVRRAAFVPLAYKSRRLLLEAGLQGKTEQLLFDSGSSAFALLTSKTIWQALAKPTATERTDAVNSWGKTLTNHTISTAAALQLGNTAVPLRTVTYVEGMSLWQSTLMRFSGMGGMLGNEVFRDHTVIVDVRGARFGIIPQPDTATPISGGS</sequence>
<dbReference type="Proteomes" id="UP000305398">
    <property type="component" value="Chromosome"/>
</dbReference>
<dbReference type="KEGG" id="hyj:FHG12_19465"/>
<keyword evidence="2" id="KW-1185">Reference proteome</keyword>
<protein>
    <recommendedName>
        <fullName evidence="3">Peptidase A2 domain-containing protein</fullName>
    </recommendedName>
</protein>
<gene>
    <name evidence="1" type="ORF">FHG12_19465</name>
</gene>
<name>A0A5B8A606_9BACT</name>
<dbReference type="EMBL" id="CP040896">
    <property type="protein sequence ID" value="QDA62143.1"/>
    <property type="molecule type" value="Genomic_DNA"/>
</dbReference>
<accession>A0A5B8A606</accession>
<evidence type="ECO:0000313" key="1">
    <source>
        <dbReference type="EMBL" id="QDA62143.1"/>
    </source>
</evidence>
<proteinExistence type="predicted"/>
<reference evidence="1 2" key="1">
    <citation type="submission" date="2019-06" db="EMBL/GenBank/DDBJ databases">
        <authorList>
            <person name="Srinivasan S."/>
        </authorList>
    </citation>
    <scope>NUCLEOTIDE SEQUENCE [LARGE SCALE GENOMIC DNA]</scope>
    <source>
        <strain evidence="1 2">17J68-5</strain>
    </source>
</reference>
<dbReference type="AlphaFoldDB" id="A0A5B8A606"/>
<dbReference type="RefSeq" id="WP_139517374.1">
    <property type="nucleotide sequence ID" value="NZ_CP040896.1"/>
</dbReference>
<organism evidence="1 2">
    <name type="scientific">Hymenobacter jejuensis</name>
    <dbReference type="NCBI Taxonomy" id="2502781"/>
    <lineage>
        <taxon>Bacteria</taxon>
        <taxon>Pseudomonadati</taxon>
        <taxon>Bacteroidota</taxon>
        <taxon>Cytophagia</taxon>
        <taxon>Cytophagales</taxon>
        <taxon>Hymenobacteraceae</taxon>
        <taxon>Hymenobacter</taxon>
    </lineage>
</organism>
<evidence type="ECO:0000313" key="2">
    <source>
        <dbReference type="Proteomes" id="UP000305398"/>
    </source>
</evidence>